<dbReference type="EC" id="3.1.3.48" evidence="2"/>
<dbReference type="GO" id="GO:0004725">
    <property type="term" value="F:protein tyrosine phosphatase activity"/>
    <property type="evidence" value="ECO:0007669"/>
    <property type="project" value="UniProtKB-EC"/>
</dbReference>
<dbReference type="Pfam" id="PF19567">
    <property type="entry name" value="CpsB_CapC"/>
    <property type="match status" value="1"/>
</dbReference>
<accession>A0A1J5R3D1</accession>
<comment type="caution">
    <text evidence="2">The sequence shown here is derived from an EMBL/GenBank/DDBJ whole genome shotgun (WGS) entry which is preliminary data.</text>
</comment>
<keyword evidence="1 2" id="KW-0378">Hydrolase</keyword>
<dbReference type="PIRSF" id="PIRSF016557">
    <property type="entry name" value="Caps_synth_CpsB"/>
    <property type="match status" value="1"/>
</dbReference>
<dbReference type="InterPro" id="IPR016667">
    <property type="entry name" value="Caps_polysacc_synth_CpsB/CapC"/>
</dbReference>
<dbReference type="PANTHER" id="PTHR39181">
    <property type="entry name" value="TYROSINE-PROTEIN PHOSPHATASE YWQE"/>
    <property type="match status" value="1"/>
</dbReference>
<gene>
    <name evidence="2" type="primary">ywqE</name>
    <name evidence="2" type="ORF">GALL_281550</name>
</gene>
<dbReference type="InterPro" id="IPR032466">
    <property type="entry name" value="Metal_Hydrolase"/>
</dbReference>
<evidence type="ECO:0000256" key="1">
    <source>
        <dbReference type="ARBA" id="ARBA00022801"/>
    </source>
</evidence>
<reference evidence="2" key="1">
    <citation type="submission" date="2016-10" db="EMBL/GenBank/DDBJ databases">
        <title>Sequence of Gallionella enrichment culture.</title>
        <authorList>
            <person name="Poehlein A."/>
            <person name="Muehling M."/>
            <person name="Daniel R."/>
        </authorList>
    </citation>
    <scope>NUCLEOTIDE SEQUENCE</scope>
</reference>
<dbReference type="Gene3D" id="3.20.20.140">
    <property type="entry name" value="Metal-dependent hydrolases"/>
    <property type="match status" value="1"/>
</dbReference>
<dbReference type="GO" id="GO:0030145">
    <property type="term" value="F:manganese ion binding"/>
    <property type="evidence" value="ECO:0007669"/>
    <property type="project" value="InterPro"/>
</dbReference>
<dbReference type="SUPFAM" id="SSF51556">
    <property type="entry name" value="Metallo-dependent hydrolases"/>
    <property type="match status" value="1"/>
</dbReference>
<dbReference type="PANTHER" id="PTHR39181:SF1">
    <property type="entry name" value="TYROSINE-PROTEIN PHOSPHATASE YWQE"/>
    <property type="match status" value="1"/>
</dbReference>
<protein>
    <submittedName>
        <fullName evidence="2">Tyrosine-protein phosphatase YwqE</fullName>
        <ecNumber evidence="2">3.1.3.48</ecNumber>
    </submittedName>
</protein>
<sequence length="242" mass="26407">MIDLHCHFLPGIDDGAVDLDDALALARLALADGIELAVLTPHVHLERYPNERASVVEAAARFAVELERAGIALRIRAAGEVRIGPEMVEMLERDQIPFIGQLGGYRVVLLEFPHGGLPVGAERFVRWLIAQQVRPLIAHPERNRELMRDISRIRPYLDMGCLLQVTAGSLLGQFGAGAQAAAEAWLAEDRVFALATDAHDQQHRVPNLGAARALLESRGQHELAARLTRGNPARLLGLSEAA</sequence>
<evidence type="ECO:0000313" key="2">
    <source>
        <dbReference type="EMBL" id="OIQ89962.1"/>
    </source>
</evidence>
<proteinExistence type="predicted"/>
<dbReference type="EMBL" id="MLJW01000310">
    <property type="protein sequence ID" value="OIQ89962.1"/>
    <property type="molecule type" value="Genomic_DNA"/>
</dbReference>
<name>A0A1J5R3D1_9ZZZZ</name>
<dbReference type="AlphaFoldDB" id="A0A1J5R3D1"/>
<organism evidence="2">
    <name type="scientific">mine drainage metagenome</name>
    <dbReference type="NCBI Taxonomy" id="410659"/>
    <lineage>
        <taxon>unclassified sequences</taxon>
        <taxon>metagenomes</taxon>
        <taxon>ecological metagenomes</taxon>
    </lineage>
</organism>